<comment type="caution">
    <text evidence="1">The sequence shown here is derived from an EMBL/GenBank/DDBJ whole genome shotgun (WGS) entry which is preliminary data.</text>
</comment>
<accession>A0A2N1N2F0</accession>
<dbReference type="VEuPathDB" id="FungiDB:RhiirFUN_025752"/>
<evidence type="ECO:0000313" key="2">
    <source>
        <dbReference type="Proteomes" id="UP000233469"/>
    </source>
</evidence>
<protein>
    <submittedName>
        <fullName evidence="1">Uncharacterized protein</fullName>
    </submittedName>
</protein>
<evidence type="ECO:0000313" key="1">
    <source>
        <dbReference type="EMBL" id="PKK68072.1"/>
    </source>
</evidence>
<reference evidence="1 2" key="1">
    <citation type="submission" date="2016-04" db="EMBL/GenBank/DDBJ databases">
        <title>Genome analyses suggest a sexual origin of heterokaryosis in a supposedly ancient asexual fungus.</title>
        <authorList>
            <person name="Ropars J."/>
            <person name="Sedzielewska K."/>
            <person name="Noel J."/>
            <person name="Charron P."/>
            <person name="Farinelli L."/>
            <person name="Marton T."/>
            <person name="Kruger M."/>
            <person name="Pelin A."/>
            <person name="Brachmann A."/>
            <person name="Corradi N."/>
        </authorList>
    </citation>
    <scope>NUCLEOTIDE SEQUENCE [LARGE SCALE GENOMIC DNA]</scope>
    <source>
        <strain evidence="1 2">C2</strain>
    </source>
</reference>
<dbReference type="EMBL" id="LLXL01000886">
    <property type="protein sequence ID" value="PKK68072.1"/>
    <property type="molecule type" value="Genomic_DNA"/>
</dbReference>
<proteinExistence type="predicted"/>
<gene>
    <name evidence="1" type="ORF">RhiirC2_782747</name>
</gene>
<dbReference type="AlphaFoldDB" id="A0A2N1N2F0"/>
<name>A0A2N1N2F0_9GLOM</name>
<sequence length="153" mass="18226">MDETNLEYDSRKYDLHTDEYADCIKKAYNENIAQKYIKEYLAKRVTGYKEYNYYYSSNWAEMKKYHKAIESLLIMDILKCLANPKYHCISKVNNNIAVVKSSEYAQYMCKKASKQYPCDSLEIDYFKSCYISTINRDSTIIDFLDINNNVEYM</sequence>
<reference evidence="1 2" key="2">
    <citation type="submission" date="2017-10" db="EMBL/GenBank/DDBJ databases">
        <title>Extensive intraspecific genome diversity in a model arbuscular mycorrhizal fungus.</title>
        <authorList>
            <person name="Chen E.C.H."/>
            <person name="Morin E."/>
            <person name="Baudet D."/>
            <person name="Noel J."/>
            <person name="Ndikumana S."/>
            <person name="Charron P."/>
            <person name="St-Onge C."/>
            <person name="Giorgi J."/>
            <person name="Grigoriev I.V."/>
            <person name="Roux C."/>
            <person name="Martin F.M."/>
            <person name="Corradi N."/>
        </authorList>
    </citation>
    <scope>NUCLEOTIDE SEQUENCE [LARGE SCALE GENOMIC DNA]</scope>
    <source>
        <strain evidence="1 2">C2</strain>
    </source>
</reference>
<organism evidence="1 2">
    <name type="scientific">Rhizophagus irregularis</name>
    <dbReference type="NCBI Taxonomy" id="588596"/>
    <lineage>
        <taxon>Eukaryota</taxon>
        <taxon>Fungi</taxon>
        <taxon>Fungi incertae sedis</taxon>
        <taxon>Mucoromycota</taxon>
        <taxon>Glomeromycotina</taxon>
        <taxon>Glomeromycetes</taxon>
        <taxon>Glomerales</taxon>
        <taxon>Glomeraceae</taxon>
        <taxon>Rhizophagus</taxon>
    </lineage>
</organism>
<dbReference type="Proteomes" id="UP000233469">
    <property type="component" value="Unassembled WGS sequence"/>
</dbReference>